<reference evidence="1" key="1">
    <citation type="submission" date="2020-06" db="EMBL/GenBank/DDBJ databases">
        <authorList>
            <person name="Li T."/>
            <person name="Hu X."/>
            <person name="Zhang T."/>
            <person name="Song X."/>
            <person name="Zhang H."/>
            <person name="Dai N."/>
            <person name="Sheng W."/>
            <person name="Hou X."/>
            <person name="Wei L."/>
        </authorList>
    </citation>
    <scope>NUCLEOTIDE SEQUENCE</scope>
    <source>
        <strain evidence="1">G02</strain>
        <tissue evidence="1">Leaf</tissue>
    </source>
</reference>
<evidence type="ECO:0000313" key="1">
    <source>
        <dbReference type="EMBL" id="KAL0294671.1"/>
    </source>
</evidence>
<sequence length="77" mass="9060">MAANFFWDQDCNRKIHWVSWPVLCKNKEDSDLGFKRLCLQNLALLEKQAWHLVVNPDGLAYSILQAKYFPEGNFFRA</sequence>
<protein>
    <submittedName>
        <fullName evidence="1">Uncharacterized protein</fullName>
    </submittedName>
</protein>
<proteinExistence type="predicted"/>
<comment type="caution">
    <text evidence="1">The sequence shown here is derived from an EMBL/GenBank/DDBJ whole genome shotgun (WGS) entry which is preliminary data.</text>
</comment>
<name>A0AAW2JLX9_SESRA</name>
<organism evidence="1">
    <name type="scientific">Sesamum radiatum</name>
    <name type="common">Black benniseed</name>
    <dbReference type="NCBI Taxonomy" id="300843"/>
    <lineage>
        <taxon>Eukaryota</taxon>
        <taxon>Viridiplantae</taxon>
        <taxon>Streptophyta</taxon>
        <taxon>Embryophyta</taxon>
        <taxon>Tracheophyta</taxon>
        <taxon>Spermatophyta</taxon>
        <taxon>Magnoliopsida</taxon>
        <taxon>eudicotyledons</taxon>
        <taxon>Gunneridae</taxon>
        <taxon>Pentapetalae</taxon>
        <taxon>asterids</taxon>
        <taxon>lamiids</taxon>
        <taxon>Lamiales</taxon>
        <taxon>Pedaliaceae</taxon>
        <taxon>Sesamum</taxon>
    </lineage>
</organism>
<reference evidence="1" key="2">
    <citation type="journal article" date="2024" name="Plant">
        <title>Genomic evolution and insights into agronomic trait innovations of Sesamum species.</title>
        <authorList>
            <person name="Miao H."/>
            <person name="Wang L."/>
            <person name="Qu L."/>
            <person name="Liu H."/>
            <person name="Sun Y."/>
            <person name="Le M."/>
            <person name="Wang Q."/>
            <person name="Wei S."/>
            <person name="Zheng Y."/>
            <person name="Lin W."/>
            <person name="Duan Y."/>
            <person name="Cao H."/>
            <person name="Xiong S."/>
            <person name="Wang X."/>
            <person name="Wei L."/>
            <person name="Li C."/>
            <person name="Ma Q."/>
            <person name="Ju M."/>
            <person name="Zhao R."/>
            <person name="Li G."/>
            <person name="Mu C."/>
            <person name="Tian Q."/>
            <person name="Mei H."/>
            <person name="Zhang T."/>
            <person name="Gao T."/>
            <person name="Zhang H."/>
        </authorList>
    </citation>
    <scope>NUCLEOTIDE SEQUENCE</scope>
    <source>
        <strain evidence="1">G02</strain>
    </source>
</reference>
<dbReference type="EMBL" id="JACGWJ010000143">
    <property type="protein sequence ID" value="KAL0294671.1"/>
    <property type="molecule type" value="Genomic_DNA"/>
</dbReference>
<gene>
    <name evidence="1" type="ORF">Sradi_6874300</name>
</gene>
<accession>A0AAW2JLX9</accession>
<dbReference type="AlphaFoldDB" id="A0AAW2JLX9"/>